<dbReference type="GeneID" id="41331433"/>
<evidence type="ECO:0000259" key="1">
    <source>
        <dbReference type="Pfam" id="PF01048"/>
    </source>
</evidence>
<reference evidence="2 3" key="1">
    <citation type="journal article" date="2020" name="Nature">
        <title>Isolation of an archaeon at the prokaryote-eukaryote interface.</title>
        <authorList>
            <person name="Imachi H."/>
            <person name="Nobu M.K."/>
            <person name="Nakahara N."/>
            <person name="Morono Y."/>
            <person name="Ogawara M."/>
            <person name="Takaki Y."/>
            <person name="Takano Y."/>
            <person name="Uematsu K."/>
            <person name="Ikuta T."/>
            <person name="Ito M."/>
            <person name="Matsui Y."/>
            <person name="Miyazaki M."/>
            <person name="Murata K."/>
            <person name="Saito Y."/>
            <person name="Sakai S."/>
            <person name="Song C."/>
            <person name="Tasumi E."/>
            <person name="Yamanaka Y."/>
            <person name="Yamaguchi T."/>
            <person name="Kamagata Y."/>
            <person name="Tamaki H."/>
            <person name="Takai K."/>
        </authorList>
    </citation>
    <scope>NUCLEOTIDE SEQUENCE [LARGE SCALE GENOMIC DNA]</scope>
    <source>
        <strain evidence="2 3">MK-D1</strain>
    </source>
</reference>
<dbReference type="GO" id="GO:0004731">
    <property type="term" value="F:purine-nucleoside phosphorylase activity"/>
    <property type="evidence" value="ECO:0007669"/>
    <property type="project" value="UniProtKB-EC"/>
</dbReference>
<dbReference type="GO" id="GO:0005829">
    <property type="term" value="C:cytosol"/>
    <property type="evidence" value="ECO:0007669"/>
    <property type="project" value="TreeGrafter"/>
</dbReference>
<dbReference type="EMBL" id="CP042905">
    <property type="protein sequence ID" value="QEE17625.1"/>
    <property type="molecule type" value="Genomic_DNA"/>
</dbReference>
<dbReference type="RefSeq" id="WP_147664514.1">
    <property type="nucleotide sequence ID" value="NZ_CP042905.2"/>
</dbReference>
<organism evidence="2 3">
    <name type="scientific">Promethearchaeum syntrophicum</name>
    <dbReference type="NCBI Taxonomy" id="2594042"/>
    <lineage>
        <taxon>Archaea</taxon>
        <taxon>Promethearchaeati</taxon>
        <taxon>Promethearchaeota</taxon>
        <taxon>Promethearchaeia</taxon>
        <taxon>Promethearchaeales</taxon>
        <taxon>Promethearchaeaceae</taxon>
        <taxon>Promethearchaeum</taxon>
    </lineage>
</organism>
<evidence type="ECO:0000313" key="2">
    <source>
        <dbReference type="EMBL" id="QEE17625.1"/>
    </source>
</evidence>
<dbReference type="Pfam" id="PF01048">
    <property type="entry name" value="PNP_UDP_1"/>
    <property type="match status" value="1"/>
</dbReference>
<reference evidence="2 3" key="2">
    <citation type="journal article" date="2024" name="Int. J. Syst. Evol. Microbiol.">
        <title>Promethearchaeum syntrophicum gen. nov., sp. nov., an anaerobic, obligately syntrophic archaeon, the first isolate of the lineage 'Asgard' archaea, and proposal of the new archaeal phylum Promethearchaeota phyl. nov. and kingdom Promethearchaeati regn. nov.</title>
        <authorList>
            <person name="Imachi H."/>
            <person name="Nobu M.K."/>
            <person name="Kato S."/>
            <person name="Takaki Y."/>
            <person name="Miyazaki M."/>
            <person name="Miyata M."/>
            <person name="Ogawara M."/>
            <person name="Saito Y."/>
            <person name="Sakai S."/>
            <person name="Tahara Y.O."/>
            <person name="Takano Y."/>
            <person name="Tasumi E."/>
            <person name="Uematsu K."/>
            <person name="Yoshimura T."/>
            <person name="Itoh T."/>
            <person name="Ohkuma M."/>
            <person name="Takai K."/>
        </authorList>
    </citation>
    <scope>NUCLEOTIDE SEQUENCE [LARGE SCALE GENOMIC DNA]</scope>
    <source>
        <strain evidence="2 3">MK-D1</strain>
    </source>
</reference>
<evidence type="ECO:0000313" key="3">
    <source>
        <dbReference type="Proteomes" id="UP000321408"/>
    </source>
</evidence>
<keyword evidence="3" id="KW-1185">Reference proteome</keyword>
<accession>A0A5B9DF02</accession>
<feature type="domain" description="Nucleoside phosphorylase" evidence="1">
    <location>
        <begin position="34"/>
        <end position="233"/>
    </location>
</feature>
<dbReference type="KEGG" id="psyt:DSAG12_03462"/>
<dbReference type="GO" id="GO:0006152">
    <property type="term" value="P:purine nucleoside catabolic process"/>
    <property type="evidence" value="ECO:0007669"/>
    <property type="project" value="TreeGrafter"/>
</dbReference>
<gene>
    <name evidence="2" type="ORF">DSAG12_03462</name>
</gene>
<name>A0A5B9DF02_9ARCH</name>
<dbReference type="PANTHER" id="PTHR43691:SF11">
    <property type="entry name" value="FI09636P-RELATED"/>
    <property type="match status" value="1"/>
</dbReference>
<dbReference type="AlphaFoldDB" id="A0A5B9DF02"/>
<protein>
    <submittedName>
        <fullName evidence="2">Nucleoside phosphorylase</fullName>
    </submittedName>
</protein>
<dbReference type="PANTHER" id="PTHR43691">
    <property type="entry name" value="URIDINE PHOSPHORYLASE"/>
    <property type="match status" value="1"/>
</dbReference>
<sequence>MLKKKFPILEFDPNQKALLNPSELIKPIDIPKACIITFFQEIIDKLVKDGKARVIDIEHSEIGEHPIYEVINEGGKFVMFHCGLGAPLSAALFEYVIALGCKNFIVCGSSGLLDKSLKDFLLIPVSAVRDEGTSYHYLPPSREVEANAKAIEAIEKTLKKHNVKYILSKTWTTDAFYRETPAKIALRKEEGCSTVEMEAAALFAVANFRGVIIGQILYGSDDVSGDEWSNFFQLEKKYAGMTLRERIFWLAVEACLLL</sequence>
<dbReference type="OrthoDB" id="372302at2157"/>
<dbReference type="CDD" id="cd09007">
    <property type="entry name" value="NP-I_spr0068"/>
    <property type="match status" value="1"/>
</dbReference>
<dbReference type="Proteomes" id="UP000321408">
    <property type="component" value="Chromosome"/>
</dbReference>
<dbReference type="Gene3D" id="3.40.50.1580">
    <property type="entry name" value="Nucleoside phosphorylase domain"/>
    <property type="match status" value="1"/>
</dbReference>
<dbReference type="SUPFAM" id="SSF53167">
    <property type="entry name" value="Purine and uridine phosphorylases"/>
    <property type="match status" value="1"/>
</dbReference>
<dbReference type="InterPro" id="IPR035994">
    <property type="entry name" value="Nucleoside_phosphorylase_sf"/>
</dbReference>
<proteinExistence type="predicted"/>
<dbReference type="InterPro" id="IPR000845">
    <property type="entry name" value="Nucleoside_phosphorylase_d"/>
</dbReference>